<evidence type="ECO:0000256" key="5">
    <source>
        <dbReference type="PROSITE-ProRule" id="PRU00191"/>
    </source>
</evidence>
<organism evidence="8 9">
    <name type="scientific">Podarcis muralis</name>
    <name type="common">Wall lizard</name>
    <name type="synonym">Lacerta muralis</name>
    <dbReference type="NCBI Taxonomy" id="64176"/>
    <lineage>
        <taxon>Eukaryota</taxon>
        <taxon>Metazoa</taxon>
        <taxon>Chordata</taxon>
        <taxon>Craniata</taxon>
        <taxon>Vertebrata</taxon>
        <taxon>Euteleostomi</taxon>
        <taxon>Lepidosauria</taxon>
        <taxon>Squamata</taxon>
        <taxon>Bifurcata</taxon>
        <taxon>Unidentata</taxon>
        <taxon>Episquamata</taxon>
        <taxon>Laterata</taxon>
        <taxon>Lacertibaenia</taxon>
        <taxon>Lacertidae</taxon>
        <taxon>Podarcis</taxon>
    </lineage>
</organism>
<dbReference type="InterPro" id="IPR036860">
    <property type="entry name" value="SH2_dom_sf"/>
</dbReference>
<dbReference type="PROSITE" id="PS50001">
    <property type="entry name" value="SH2"/>
    <property type="match status" value="1"/>
</dbReference>
<protein>
    <recommendedName>
        <fullName evidence="4">SH2 domain-containing adapter protein D</fullName>
    </recommendedName>
</protein>
<feature type="compositionally biased region" description="Low complexity" evidence="6">
    <location>
        <begin position="53"/>
        <end position="62"/>
    </location>
</feature>
<evidence type="ECO:0000259" key="7">
    <source>
        <dbReference type="PROSITE" id="PS50001"/>
    </source>
</evidence>
<dbReference type="FunFam" id="3.30.505.10:FF:000058">
    <property type="entry name" value="SH2 domain-containing adapter protein D"/>
    <property type="match status" value="1"/>
</dbReference>
<dbReference type="Ensembl" id="ENSPMRT00000022771.1">
    <property type="protein sequence ID" value="ENSPMRP00000021456.1"/>
    <property type="gene ID" value="ENSPMRG00000013925.1"/>
</dbReference>
<evidence type="ECO:0000256" key="6">
    <source>
        <dbReference type="SAM" id="MobiDB-lite"/>
    </source>
</evidence>
<dbReference type="GeneTree" id="ENSGT00940000159452"/>
<keyword evidence="9" id="KW-1185">Reference proteome</keyword>
<reference evidence="8 9" key="1">
    <citation type="journal article" date="2019" name="Proc. Natl. Acad. Sci. U.S.A.">
        <title>Regulatory changes in pterin and carotenoid genes underlie balanced color polymorphisms in the wall lizard.</title>
        <authorList>
            <person name="Andrade P."/>
            <person name="Pinho C."/>
            <person name="Perez I de Lanuza G."/>
            <person name="Afonso S."/>
            <person name="Brejcha J."/>
            <person name="Rubin C.J."/>
            <person name="Wallerman O."/>
            <person name="Pereira P."/>
            <person name="Sabatino S.J."/>
            <person name="Bellati A."/>
            <person name="Pellitteri-Rosa D."/>
            <person name="Bosakova Z."/>
            <person name="Bunikis I."/>
            <person name="Carretero M.A."/>
            <person name="Feiner N."/>
            <person name="Marsik P."/>
            <person name="Pauperio F."/>
            <person name="Salvi D."/>
            <person name="Soler L."/>
            <person name="While G.M."/>
            <person name="Uller T."/>
            <person name="Font E."/>
            <person name="Andersson L."/>
            <person name="Carneiro M."/>
        </authorList>
    </citation>
    <scope>NUCLEOTIDE SEQUENCE</scope>
</reference>
<comment type="function">
    <text evidence="3">May function as an adapter protein.</text>
</comment>
<dbReference type="AlphaFoldDB" id="A0A670JB14"/>
<feature type="domain" description="SH2" evidence="7">
    <location>
        <begin position="356"/>
        <end position="451"/>
    </location>
</feature>
<dbReference type="Gene3D" id="3.30.505.10">
    <property type="entry name" value="SH2 domain"/>
    <property type="match status" value="1"/>
</dbReference>
<accession>A0A670JB14</accession>
<feature type="compositionally biased region" description="Low complexity" evidence="6">
    <location>
        <begin position="79"/>
        <end position="95"/>
    </location>
</feature>
<reference evidence="8" key="2">
    <citation type="submission" date="2025-08" db="UniProtKB">
        <authorList>
            <consortium name="Ensembl"/>
        </authorList>
    </citation>
    <scope>IDENTIFICATION</scope>
</reference>
<feature type="region of interest" description="Disordered" evidence="6">
    <location>
        <begin position="38"/>
        <end position="119"/>
    </location>
</feature>
<dbReference type="SUPFAM" id="SSF55550">
    <property type="entry name" value="SH2 domain"/>
    <property type="match status" value="1"/>
</dbReference>
<gene>
    <name evidence="8" type="primary">SHF</name>
</gene>
<reference evidence="8" key="3">
    <citation type="submission" date="2025-09" db="UniProtKB">
        <authorList>
            <consortium name="Ensembl"/>
        </authorList>
    </citation>
    <scope>IDENTIFICATION</scope>
</reference>
<sequence>MARWLRERLLFRSAKPAPPQPDYAAGPEQPDLLAAYRLQRERDFEDPYAGGNAAASSAPAADPDGRRCRSPRRRLIRVEAAQAAETAAASGTGDAQGQREKQNAKRSLGTGGARLLGFDPRHVSPEMMIVEDYADPFDTRQETSCQSGEQERVKSEGYMEPYEAQKLLAEIQKTGSNDALAAQKPLHLYDIPYEAPENCMDPDLQQPPGVQCRYSWLPEDDERPPEEYDQPWEWKKERISRVFAVEIEGIQELPWPPPVGQLDSAANHMDAEGPPTLQSISARCLLADAPPSLQDTSASLQDPEALSRPLDFSSKGAVKNQPCPEKRSSACWLSMEHGLAFGERVNPTLPLESQAWYHGTLSRVGAEGLLRLCREASYLVRNSESSHDAFSLSLKSSQGFLHMKLLQTEDHKFVLGQHSPPFDNVPEIIHHYASHKLPIQGAEHMSLLYPVTTQPSSCLAAEQ</sequence>
<evidence type="ECO:0000256" key="4">
    <source>
        <dbReference type="ARBA" id="ARBA00074794"/>
    </source>
</evidence>
<feature type="region of interest" description="Disordered" evidence="6">
    <location>
        <begin position="13"/>
        <end position="32"/>
    </location>
</feature>
<dbReference type="InterPro" id="IPR051846">
    <property type="entry name" value="SH2_domain_adapters"/>
</dbReference>
<evidence type="ECO:0000256" key="3">
    <source>
        <dbReference type="ARBA" id="ARBA00057390"/>
    </source>
</evidence>
<dbReference type="OMA" id="PKPDYRQ"/>
<evidence type="ECO:0000256" key="1">
    <source>
        <dbReference type="ARBA" id="ARBA00022553"/>
    </source>
</evidence>
<evidence type="ECO:0000313" key="9">
    <source>
        <dbReference type="Proteomes" id="UP000472272"/>
    </source>
</evidence>
<dbReference type="GO" id="GO:0001784">
    <property type="term" value="F:phosphotyrosine residue binding"/>
    <property type="evidence" value="ECO:0007669"/>
    <property type="project" value="TreeGrafter"/>
</dbReference>
<proteinExistence type="predicted"/>
<keyword evidence="1" id="KW-0597">Phosphoprotein</keyword>
<dbReference type="PRINTS" id="PR00401">
    <property type="entry name" value="SH2DOMAIN"/>
</dbReference>
<evidence type="ECO:0000256" key="2">
    <source>
        <dbReference type="ARBA" id="ARBA00022999"/>
    </source>
</evidence>
<dbReference type="PANTHER" id="PTHR15127:SF32">
    <property type="entry name" value="HEAVYWEIGHT, ISOFORM A"/>
    <property type="match status" value="1"/>
</dbReference>
<dbReference type="PANTHER" id="PTHR15127">
    <property type="entry name" value="HEAVYWEIGHT, ISOFORM A"/>
    <property type="match status" value="1"/>
</dbReference>
<dbReference type="Proteomes" id="UP000472272">
    <property type="component" value="Chromosome 14"/>
</dbReference>
<dbReference type="Pfam" id="PF00017">
    <property type="entry name" value="SH2"/>
    <property type="match status" value="1"/>
</dbReference>
<dbReference type="SMART" id="SM00252">
    <property type="entry name" value="SH2"/>
    <property type="match status" value="1"/>
</dbReference>
<name>A0A670JB14_PODMU</name>
<keyword evidence="2 5" id="KW-0727">SH2 domain</keyword>
<evidence type="ECO:0000313" key="8">
    <source>
        <dbReference type="Ensembl" id="ENSPMRP00000021456.1"/>
    </source>
</evidence>
<feature type="region of interest" description="Disordered" evidence="6">
    <location>
        <begin position="293"/>
        <end position="321"/>
    </location>
</feature>
<dbReference type="InterPro" id="IPR000980">
    <property type="entry name" value="SH2"/>
</dbReference>